<dbReference type="GO" id="GO:0005524">
    <property type="term" value="F:ATP binding"/>
    <property type="evidence" value="ECO:0007669"/>
    <property type="project" value="InterPro"/>
</dbReference>
<evidence type="ECO:0000259" key="1">
    <source>
        <dbReference type="Pfam" id="PF13304"/>
    </source>
</evidence>
<sequence>MSEEVTFTKVDFKNYKALKSYSIRLQHMNILVGPNNSGKSTILSAFRALGVALRHALSKKATIINGPEGKDRYGYQIKEDTLPISLENVHTDYDDVDTTVTFSLSNSNQIILYFPKQGGCYLFSEAGGRNIITPKQFKDAFPVSMEIIPVLGPIEQNEQIVTEETVRKGLTTHRASRHFRNYWSYYPHGFEEFAELVSTTWPGMEIEPPKQPDMMNPELIMFCRENRIPRELYWSGFGFQIWCQLLTHISRCKDASLLIVDEPEVYLHPDVQRQLLGILRYCGPDIILASHSTEIMGEADASEILLVNKTYMKAERLKDVKGIQRALDAVGSIQNVTLTHLARTGRLVFVEGDYDYKIMRRFARQLGLKELASGNEITAFESGGFTFWDRIRSFAWGFKSTLETSLHIGTIFDRDYWCDEQLSQIKEELDEHLVFSHIHRRKEIENYLLVPNVLDRALRRAIRERAKRTGLEITEYDSIHQILEQVTYPMKFKLQAQYVQKRVEYLKSSGLDGATIGEETLELFEDTWNNIETRMEIVKGKEVLALLRAEIQSRYSISITDFRIIDEFTPTDIPEDLRELLFRMDKYRTL</sequence>
<evidence type="ECO:0000313" key="2">
    <source>
        <dbReference type="EMBL" id="GGG04277.1"/>
    </source>
</evidence>
<name>A0A917CZJ0_9BACL</name>
<dbReference type="PANTHER" id="PTHR43581">
    <property type="entry name" value="ATP/GTP PHOSPHATASE"/>
    <property type="match status" value="1"/>
</dbReference>
<comment type="caution">
    <text evidence="2">The sequence shown here is derived from an EMBL/GenBank/DDBJ whole genome shotgun (WGS) entry which is preliminary data.</text>
</comment>
<protein>
    <recommendedName>
        <fullName evidence="1">ATPase AAA-type core domain-containing protein</fullName>
    </recommendedName>
</protein>
<reference evidence="2" key="1">
    <citation type="journal article" date="2014" name="Int. J. Syst. Evol. Microbiol.">
        <title>Complete genome sequence of Corynebacterium casei LMG S-19264T (=DSM 44701T), isolated from a smear-ripened cheese.</title>
        <authorList>
            <consortium name="US DOE Joint Genome Institute (JGI-PGF)"/>
            <person name="Walter F."/>
            <person name="Albersmeier A."/>
            <person name="Kalinowski J."/>
            <person name="Ruckert C."/>
        </authorList>
    </citation>
    <scope>NUCLEOTIDE SEQUENCE</scope>
    <source>
        <strain evidence="2">CGMCC 1.12987</strain>
    </source>
</reference>
<evidence type="ECO:0000313" key="3">
    <source>
        <dbReference type="Proteomes" id="UP000644756"/>
    </source>
</evidence>
<dbReference type="SUPFAM" id="SSF52540">
    <property type="entry name" value="P-loop containing nucleoside triphosphate hydrolases"/>
    <property type="match status" value="1"/>
</dbReference>
<dbReference type="Gene3D" id="3.40.50.300">
    <property type="entry name" value="P-loop containing nucleotide triphosphate hydrolases"/>
    <property type="match status" value="2"/>
</dbReference>
<gene>
    <name evidence="2" type="ORF">GCM10010916_21620</name>
</gene>
<dbReference type="InterPro" id="IPR003959">
    <property type="entry name" value="ATPase_AAA_core"/>
</dbReference>
<dbReference type="RefSeq" id="WP_188531076.1">
    <property type="nucleotide sequence ID" value="NZ_BMGR01000006.1"/>
</dbReference>
<dbReference type="InterPro" id="IPR027417">
    <property type="entry name" value="P-loop_NTPase"/>
</dbReference>
<keyword evidence="3" id="KW-1185">Reference proteome</keyword>
<dbReference type="Pfam" id="PF13304">
    <property type="entry name" value="AAA_21"/>
    <property type="match status" value="1"/>
</dbReference>
<feature type="domain" description="ATPase AAA-type core" evidence="1">
    <location>
        <begin position="28"/>
        <end position="296"/>
    </location>
</feature>
<dbReference type="GO" id="GO:0016887">
    <property type="term" value="F:ATP hydrolysis activity"/>
    <property type="evidence" value="ECO:0007669"/>
    <property type="project" value="InterPro"/>
</dbReference>
<dbReference type="PANTHER" id="PTHR43581:SF4">
    <property type="entry name" value="ATP_GTP PHOSPHATASE"/>
    <property type="match status" value="1"/>
</dbReference>
<reference evidence="2" key="2">
    <citation type="submission" date="2020-09" db="EMBL/GenBank/DDBJ databases">
        <authorList>
            <person name="Sun Q."/>
            <person name="Zhou Y."/>
        </authorList>
    </citation>
    <scope>NUCLEOTIDE SEQUENCE</scope>
    <source>
        <strain evidence="2">CGMCC 1.12987</strain>
    </source>
</reference>
<proteinExistence type="predicted"/>
<dbReference type="EMBL" id="BMGR01000006">
    <property type="protein sequence ID" value="GGG04277.1"/>
    <property type="molecule type" value="Genomic_DNA"/>
</dbReference>
<dbReference type="Proteomes" id="UP000644756">
    <property type="component" value="Unassembled WGS sequence"/>
</dbReference>
<accession>A0A917CZJ0</accession>
<dbReference type="AlphaFoldDB" id="A0A917CZJ0"/>
<dbReference type="InterPro" id="IPR051396">
    <property type="entry name" value="Bact_Antivir_Def_Nuclease"/>
</dbReference>
<organism evidence="2 3">
    <name type="scientific">Paenibacillus abyssi</name>
    <dbReference type="NCBI Taxonomy" id="1340531"/>
    <lineage>
        <taxon>Bacteria</taxon>
        <taxon>Bacillati</taxon>
        <taxon>Bacillota</taxon>
        <taxon>Bacilli</taxon>
        <taxon>Bacillales</taxon>
        <taxon>Paenibacillaceae</taxon>
        <taxon>Paenibacillus</taxon>
    </lineage>
</organism>